<dbReference type="eggNOG" id="ENOG502STMJ">
    <property type="taxonomic scope" value="Eukaryota"/>
</dbReference>
<dbReference type="EMBL" id="GL376587">
    <property type="status" value="NOT_ANNOTATED_CDS"/>
    <property type="molecule type" value="Genomic_DNA"/>
</dbReference>
<dbReference type="AlphaFoldDB" id="K3XBQ8"/>
<proteinExistence type="predicted"/>
<reference evidence="1" key="3">
    <citation type="submission" date="2015-02" db="UniProtKB">
        <authorList>
            <consortium name="EnsemblProtists"/>
        </authorList>
    </citation>
    <scope>IDENTIFICATION</scope>
    <source>
        <strain evidence="1">DAOM BR144</strain>
    </source>
</reference>
<dbReference type="OMA" id="EACPREN"/>
<reference evidence="2" key="2">
    <citation type="submission" date="2010-04" db="EMBL/GenBank/DDBJ databases">
        <authorList>
            <person name="Buell R."/>
            <person name="Hamilton J."/>
            <person name="Hostetler J."/>
        </authorList>
    </citation>
    <scope>NUCLEOTIDE SEQUENCE [LARGE SCALE GENOMIC DNA]</scope>
    <source>
        <strain evidence="2">DAOM:BR144</strain>
    </source>
</reference>
<accession>K3XBQ8</accession>
<dbReference type="InParanoid" id="K3XBQ8"/>
<dbReference type="VEuPathDB" id="FungiDB:PYU1_G014626"/>
<sequence length="410" mass="46128">MDVATFVIPTAIPLNRVALKKKPLETQYGIQYHVDATAREVTLRGDQESLDKVMEQLVRAFPHIGVHAAAKVVPGKSNRSFAVRNAPSIGLWRFVKTRRTVSDVSTYQYPFELAQAGKAFPPESANNEDAESKAALIRKSSYRERFLVPFDAVYMASEVKALNIIAERQHALKLKAVFGTKLYHLDSNFETNGVHSRSLLLKNSRCIRSAWTNVCDVDGPELKALLADLRKTVIDLGIPVSKERLAVRVKGSNKEDIKMKYLRENGVWVHQSTNLSVGSRCVHDISLRDRLSFRVRVYNQAQRVPINSACELYALHIQEPEKGDDIFGTKVLLVESAVMSGAKIEWISIKSEVIVPFRGLNFKIVHMKDNELQLEVRVPRALDQDLEPSLGEKFGILVPELVAILDKYIE</sequence>
<dbReference type="HOGENOM" id="CLU_648106_0_0_1"/>
<organism evidence="1 2">
    <name type="scientific">Globisporangium ultimum (strain ATCC 200006 / CBS 805.95 / DAOM BR144)</name>
    <name type="common">Pythium ultimum</name>
    <dbReference type="NCBI Taxonomy" id="431595"/>
    <lineage>
        <taxon>Eukaryota</taxon>
        <taxon>Sar</taxon>
        <taxon>Stramenopiles</taxon>
        <taxon>Oomycota</taxon>
        <taxon>Peronosporomycetes</taxon>
        <taxon>Pythiales</taxon>
        <taxon>Pythiaceae</taxon>
        <taxon>Globisporangium</taxon>
    </lineage>
</organism>
<dbReference type="Proteomes" id="UP000019132">
    <property type="component" value="Unassembled WGS sequence"/>
</dbReference>
<dbReference type="EnsemblProtists" id="PYU1_T014657">
    <property type="protein sequence ID" value="PYU1_T014657"/>
    <property type="gene ID" value="PYU1_G014626"/>
</dbReference>
<name>K3XBQ8_GLOUD</name>
<evidence type="ECO:0000313" key="2">
    <source>
        <dbReference type="Proteomes" id="UP000019132"/>
    </source>
</evidence>
<keyword evidence="2" id="KW-1185">Reference proteome</keyword>
<protein>
    <submittedName>
        <fullName evidence="1">Uncharacterized protein</fullName>
    </submittedName>
</protein>
<reference evidence="2" key="1">
    <citation type="journal article" date="2010" name="Genome Biol.">
        <title>Genome sequence of the necrotrophic plant pathogen Pythium ultimum reveals original pathogenicity mechanisms and effector repertoire.</title>
        <authorList>
            <person name="Levesque C.A."/>
            <person name="Brouwer H."/>
            <person name="Cano L."/>
            <person name="Hamilton J.P."/>
            <person name="Holt C."/>
            <person name="Huitema E."/>
            <person name="Raffaele S."/>
            <person name="Robideau G.P."/>
            <person name="Thines M."/>
            <person name="Win J."/>
            <person name="Zerillo M.M."/>
            <person name="Beakes G.W."/>
            <person name="Boore J.L."/>
            <person name="Busam D."/>
            <person name="Dumas B."/>
            <person name="Ferriera S."/>
            <person name="Fuerstenberg S.I."/>
            <person name="Gachon C.M."/>
            <person name="Gaulin E."/>
            <person name="Govers F."/>
            <person name="Grenville-Briggs L."/>
            <person name="Horner N."/>
            <person name="Hostetler J."/>
            <person name="Jiang R.H."/>
            <person name="Johnson J."/>
            <person name="Krajaejun T."/>
            <person name="Lin H."/>
            <person name="Meijer H.J."/>
            <person name="Moore B."/>
            <person name="Morris P."/>
            <person name="Phuntmart V."/>
            <person name="Puiu D."/>
            <person name="Shetty J."/>
            <person name="Stajich J.E."/>
            <person name="Tripathy S."/>
            <person name="Wawra S."/>
            <person name="van West P."/>
            <person name="Whitty B.R."/>
            <person name="Coutinho P.M."/>
            <person name="Henrissat B."/>
            <person name="Martin F."/>
            <person name="Thomas P.D."/>
            <person name="Tyler B.M."/>
            <person name="De Vries R.P."/>
            <person name="Kamoun S."/>
            <person name="Yandell M."/>
            <person name="Tisserat N."/>
            <person name="Buell C.R."/>
        </authorList>
    </citation>
    <scope>NUCLEOTIDE SEQUENCE</scope>
    <source>
        <strain evidence="2">DAOM:BR144</strain>
    </source>
</reference>
<evidence type="ECO:0000313" key="1">
    <source>
        <dbReference type="EnsemblProtists" id="PYU1_T014657"/>
    </source>
</evidence>